<feature type="transmembrane region" description="Helical" evidence="1">
    <location>
        <begin position="240"/>
        <end position="266"/>
    </location>
</feature>
<evidence type="ECO:0000313" key="3">
    <source>
        <dbReference type="Proteomes" id="UP000481043"/>
    </source>
</evidence>
<gene>
    <name evidence="2" type="ORF">G4D63_12095</name>
</gene>
<dbReference type="EMBL" id="JAAIWM010000004">
    <property type="protein sequence ID" value="NEY72468.1"/>
    <property type="molecule type" value="Genomic_DNA"/>
</dbReference>
<protein>
    <recommendedName>
        <fullName evidence="4">M50 family metallopeptidase</fullName>
    </recommendedName>
</protein>
<feature type="transmembrane region" description="Helical" evidence="1">
    <location>
        <begin position="179"/>
        <end position="197"/>
    </location>
</feature>
<dbReference type="Proteomes" id="UP000481043">
    <property type="component" value="Unassembled WGS sequence"/>
</dbReference>
<keyword evidence="1" id="KW-0472">Membrane</keyword>
<accession>A0A6M0QBR0</accession>
<dbReference type="AlphaFoldDB" id="A0A6M0QBR0"/>
<comment type="caution">
    <text evidence="2">The sequence shown here is derived from an EMBL/GenBank/DDBJ whole genome shotgun (WGS) entry which is preliminary data.</text>
</comment>
<feature type="transmembrane region" description="Helical" evidence="1">
    <location>
        <begin position="209"/>
        <end position="228"/>
    </location>
</feature>
<sequence length="273" mass="30542">MEFLLTIINAMVISLVELVYLFGVMIAVGFIIGFIERYIHTYLVLTFGRRGILLTAWIGTPIHELGHLLQCFIWGHRVIRVKLLLSNNTNGVLGYVEHQYNRNSIYQQVGNFFIGVGPIISGITTLIVGMYLLVPQSFYSLTTLIYQDGSFKLGGVEETFGVILALISGLFSLENVVNPFFWIYVLLGICISSHIALSKQDMKGSARGLLAIYVVLLLLKLVTILLGFDSHILVLKLAQYNTYVLAYSTIGVLFALLALLISFILYKVKHMII</sequence>
<name>A0A6M0QBR0_9BACI</name>
<feature type="transmembrane region" description="Helical" evidence="1">
    <location>
        <begin position="12"/>
        <end position="35"/>
    </location>
</feature>
<evidence type="ECO:0008006" key="4">
    <source>
        <dbReference type="Google" id="ProtNLM"/>
    </source>
</evidence>
<dbReference type="RefSeq" id="WP_163179945.1">
    <property type="nucleotide sequence ID" value="NZ_JAAIWM010000004.1"/>
</dbReference>
<reference evidence="2 3" key="1">
    <citation type="submission" date="2020-02" db="EMBL/GenBank/DDBJ databases">
        <title>Bacillus aquiflavi sp. nov., isolated from yellow water of strong flavor Chinese baijiu in Yibin region of China.</title>
        <authorList>
            <person name="Xie J."/>
        </authorList>
    </citation>
    <scope>NUCLEOTIDE SEQUENCE [LARGE SCALE GENOMIC DNA]</scope>
    <source>
        <strain evidence="2 3">SA4</strain>
    </source>
</reference>
<organism evidence="2 3">
    <name type="scientific">Bacillus mesophilus</name>
    <dbReference type="NCBI Taxonomy" id="1808955"/>
    <lineage>
        <taxon>Bacteria</taxon>
        <taxon>Bacillati</taxon>
        <taxon>Bacillota</taxon>
        <taxon>Bacilli</taxon>
        <taxon>Bacillales</taxon>
        <taxon>Bacillaceae</taxon>
        <taxon>Bacillus</taxon>
    </lineage>
</organism>
<feature type="transmembrane region" description="Helical" evidence="1">
    <location>
        <begin position="112"/>
        <end position="134"/>
    </location>
</feature>
<proteinExistence type="predicted"/>
<keyword evidence="1" id="KW-0812">Transmembrane</keyword>
<keyword evidence="3" id="KW-1185">Reference proteome</keyword>
<evidence type="ECO:0000256" key="1">
    <source>
        <dbReference type="SAM" id="Phobius"/>
    </source>
</evidence>
<keyword evidence="1" id="KW-1133">Transmembrane helix</keyword>
<evidence type="ECO:0000313" key="2">
    <source>
        <dbReference type="EMBL" id="NEY72468.1"/>
    </source>
</evidence>